<organism evidence="6 7">
    <name type="scientific">Sorangium cellulosum (strain So ce56)</name>
    <name type="common">Polyangium cellulosum (strain So ce56)</name>
    <dbReference type="NCBI Taxonomy" id="448385"/>
    <lineage>
        <taxon>Bacteria</taxon>
        <taxon>Pseudomonadati</taxon>
        <taxon>Myxococcota</taxon>
        <taxon>Polyangia</taxon>
        <taxon>Polyangiales</taxon>
        <taxon>Polyangiaceae</taxon>
        <taxon>Sorangium</taxon>
    </lineage>
</organism>
<dbReference type="eggNOG" id="COG1609">
    <property type="taxonomic scope" value="Bacteria"/>
</dbReference>
<dbReference type="KEGG" id="scl:sce5201"/>
<dbReference type="InterPro" id="IPR001932">
    <property type="entry name" value="PPM-type_phosphatase-like_dom"/>
</dbReference>
<dbReference type="InterPro" id="IPR036457">
    <property type="entry name" value="PPM-type-like_dom_sf"/>
</dbReference>
<feature type="region of interest" description="Disordered" evidence="4">
    <location>
        <begin position="1"/>
        <end position="21"/>
    </location>
</feature>
<dbReference type="HOGENOM" id="CLU_017577_0_0_7"/>
<sequence>MQGGVPHRREAGLATAEPDGHRAHVSGARLHRRYLTREPREMSEKRRTIAFLMDYVGGDYQSEVRFGIERAAEAHDVNLVIAFGETLALPGEGGAAQNSVYQLIGPETVDGIIVASATLCHHIGIEGMREFFRAYAPLPVFSIGMAIDGIPSLIVNNGLGIDLSVGHMIDVHGRRNIAYVGGPANNEEAKARADAYWGVLAARGLPLDERLFAVGAFTIDSGRVAIRDILDRGVEVDAVVAANDKMALGVIELLAERGLRVPQDILVSGFDDAFIARFSKPSLTTVRQPMKRLGAQAMDTMMRMLDGEVVEDMALLDVELTCRESCGCRVQASASLSPSASTPRDGPSLVAARRESLETALRRSVAIPTGSLDGWPGELLSALEDELAGRENRFRHALEALLDAAGRAGAILDHFQGVIDVLRERLGRPPSGGGGVALYDALERLWHVSRMVISSASMRVEGERRLTVELAATYLSWSARSFSTCLSLPSLKRVLASELPVLGISRAAVSLYDDAPEAQRGVMRSLFLMEDGREVDPPAASFPARRLAPDGFLGGRERTTMIALPVAFGDEEKFGVAVFSSGAHELIYDALRLQIGSATKAAALHREMVRQVEARERLEQERVRQESVVAARIQTTLVPERLSVAGLSLCAVMKPAAEVGGDYYDVLATADGGWLGIGDVAGHGLAAGLVMLMIQSMVSALTRRDPRASPARVISAINAALYENVRGRLMRDEHATLLLLRYERSGRVTFAGAHDDILVCRAKTRRCVCIPSSGVWIGTLPSINELTRDAEFVLEDGDVLVLYSDGVTEARDAHHEQFGLERLCTTIEAVQTESVVVIRDRILKEVEGWCPSPDDDITIVVARYRAPRQP</sequence>
<evidence type="ECO:0000313" key="6">
    <source>
        <dbReference type="EMBL" id="CAN95364.1"/>
    </source>
</evidence>
<dbReference type="STRING" id="448385.sce5201"/>
<evidence type="ECO:0000256" key="3">
    <source>
        <dbReference type="ARBA" id="ARBA00023163"/>
    </source>
</evidence>
<keyword evidence="2" id="KW-0238">DNA-binding</keyword>
<dbReference type="EMBL" id="AM746676">
    <property type="protein sequence ID" value="CAN95364.1"/>
    <property type="molecule type" value="Genomic_DNA"/>
</dbReference>
<dbReference type="Gene3D" id="3.40.50.2300">
    <property type="match status" value="2"/>
</dbReference>
<evidence type="ECO:0000256" key="4">
    <source>
        <dbReference type="SAM" id="MobiDB-lite"/>
    </source>
</evidence>
<keyword evidence="3" id="KW-0804">Transcription</keyword>
<feature type="domain" description="PPM-type phosphatase" evidence="5">
    <location>
        <begin position="644"/>
        <end position="864"/>
    </location>
</feature>
<dbReference type="SUPFAM" id="SSF53822">
    <property type="entry name" value="Periplasmic binding protein-like I"/>
    <property type="match status" value="1"/>
</dbReference>
<evidence type="ECO:0000256" key="2">
    <source>
        <dbReference type="ARBA" id="ARBA00023125"/>
    </source>
</evidence>
<dbReference type="CDD" id="cd06267">
    <property type="entry name" value="PBP1_LacI_sugar_binding-like"/>
    <property type="match status" value="1"/>
</dbReference>
<proteinExistence type="predicted"/>
<evidence type="ECO:0000259" key="5">
    <source>
        <dbReference type="SMART" id="SM00331"/>
    </source>
</evidence>
<dbReference type="eggNOG" id="COG2208">
    <property type="taxonomic scope" value="Bacteria"/>
</dbReference>
<dbReference type="InterPro" id="IPR046335">
    <property type="entry name" value="LacI/GalR-like_sensor"/>
</dbReference>
<dbReference type="Gene3D" id="3.60.40.10">
    <property type="entry name" value="PPM-type phosphatase domain"/>
    <property type="match status" value="1"/>
</dbReference>
<dbReference type="SMART" id="SM00331">
    <property type="entry name" value="PP2C_SIG"/>
    <property type="match status" value="1"/>
</dbReference>
<dbReference type="Pfam" id="PF07228">
    <property type="entry name" value="SpoIIE"/>
    <property type="match status" value="1"/>
</dbReference>
<gene>
    <name evidence="6" type="ordered locus">sce5201</name>
</gene>
<keyword evidence="7" id="KW-1185">Reference proteome</keyword>
<dbReference type="GO" id="GO:0000976">
    <property type="term" value="F:transcription cis-regulatory region binding"/>
    <property type="evidence" value="ECO:0007669"/>
    <property type="project" value="TreeGrafter"/>
</dbReference>
<dbReference type="AlphaFoldDB" id="A9FS63"/>
<dbReference type="InterPro" id="IPR028082">
    <property type="entry name" value="Peripla_BP_I"/>
</dbReference>
<dbReference type="BioCyc" id="SCEL448385:SCE_RS26690-MONOMER"/>
<keyword evidence="1" id="KW-0805">Transcription regulation</keyword>
<evidence type="ECO:0000256" key="1">
    <source>
        <dbReference type="ARBA" id="ARBA00023015"/>
    </source>
</evidence>
<accession>A9FS63</accession>
<dbReference type="GO" id="GO:0003700">
    <property type="term" value="F:DNA-binding transcription factor activity"/>
    <property type="evidence" value="ECO:0007669"/>
    <property type="project" value="TreeGrafter"/>
</dbReference>
<evidence type="ECO:0000313" key="7">
    <source>
        <dbReference type="Proteomes" id="UP000002139"/>
    </source>
</evidence>
<name>A9FS63_SORC5</name>
<reference evidence="6 7" key="1">
    <citation type="journal article" date="2007" name="Nat. Biotechnol.">
        <title>Complete genome sequence of the myxobacterium Sorangium cellulosum.</title>
        <authorList>
            <person name="Schneiker S."/>
            <person name="Perlova O."/>
            <person name="Kaiser O."/>
            <person name="Gerth K."/>
            <person name="Alici A."/>
            <person name="Altmeyer M.O."/>
            <person name="Bartels D."/>
            <person name="Bekel T."/>
            <person name="Beyer S."/>
            <person name="Bode E."/>
            <person name="Bode H.B."/>
            <person name="Bolten C.J."/>
            <person name="Choudhuri J.V."/>
            <person name="Doss S."/>
            <person name="Elnakady Y.A."/>
            <person name="Frank B."/>
            <person name="Gaigalat L."/>
            <person name="Goesmann A."/>
            <person name="Groeger C."/>
            <person name="Gross F."/>
            <person name="Jelsbak L."/>
            <person name="Jelsbak L."/>
            <person name="Kalinowski J."/>
            <person name="Kegler C."/>
            <person name="Knauber T."/>
            <person name="Konietzny S."/>
            <person name="Kopp M."/>
            <person name="Krause L."/>
            <person name="Krug D."/>
            <person name="Linke B."/>
            <person name="Mahmud T."/>
            <person name="Martinez-Arias R."/>
            <person name="McHardy A.C."/>
            <person name="Merai M."/>
            <person name="Meyer F."/>
            <person name="Mormann S."/>
            <person name="Munoz-Dorado J."/>
            <person name="Perez J."/>
            <person name="Pradella S."/>
            <person name="Rachid S."/>
            <person name="Raddatz G."/>
            <person name="Rosenau F."/>
            <person name="Rueckert C."/>
            <person name="Sasse F."/>
            <person name="Scharfe M."/>
            <person name="Schuster S.C."/>
            <person name="Suen G."/>
            <person name="Treuner-Lange A."/>
            <person name="Velicer G.J."/>
            <person name="Vorholter F.-J."/>
            <person name="Weissman K.J."/>
            <person name="Welch R.D."/>
            <person name="Wenzel S.C."/>
            <person name="Whitworth D.E."/>
            <person name="Wilhelm S."/>
            <person name="Wittmann C."/>
            <person name="Bloecker H."/>
            <person name="Puehler A."/>
            <person name="Mueller R."/>
        </authorList>
    </citation>
    <scope>NUCLEOTIDE SEQUENCE [LARGE SCALE GENOMIC DNA]</scope>
    <source>
        <strain evidence="7">So ce56</strain>
    </source>
</reference>
<dbReference type="SUPFAM" id="SSF81606">
    <property type="entry name" value="PP2C-like"/>
    <property type="match status" value="1"/>
</dbReference>
<protein>
    <recommendedName>
        <fullName evidence="5">PPM-type phosphatase domain-containing protein</fullName>
    </recommendedName>
</protein>
<dbReference type="Pfam" id="PF13377">
    <property type="entry name" value="Peripla_BP_3"/>
    <property type="match status" value="1"/>
</dbReference>
<dbReference type="PANTHER" id="PTHR30146:SF24">
    <property type="entry name" value="XYLOSE OPERON REGULATORY PROTEIN"/>
    <property type="match status" value="1"/>
</dbReference>
<dbReference type="PANTHER" id="PTHR30146">
    <property type="entry name" value="LACI-RELATED TRANSCRIPTIONAL REPRESSOR"/>
    <property type="match status" value="1"/>
</dbReference>
<dbReference type="Proteomes" id="UP000002139">
    <property type="component" value="Chromosome"/>
</dbReference>